<accession>A0A7C9PH46</accession>
<evidence type="ECO:0000313" key="1">
    <source>
        <dbReference type="EMBL" id="NDY91795.1"/>
    </source>
</evidence>
<gene>
    <name evidence="1" type="ORF">G3A44_11420</name>
</gene>
<dbReference type="EMBL" id="JAAGOH010000012">
    <property type="protein sequence ID" value="NDY91795.1"/>
    <property type="molecule type" value="Genomic_DNA"/>
</dbReference>
<evidence type="ECO:0000313" key="2">
    <source>
        <dbReference type="Proteomes" id="UP000484255"/>
    </source>
</evidence>
<dbReference type="PANTHER" id="PTHR35609:SF1">
    <property type="entry name" value="MACRO DOMAIN-CONTAINING PROTEIN"/>
    <property type="match status" value="1"/>
</dbReference>
<dbReference type="Proteomes" id="UP000484255">
    <property type="component" value="Unassembled WGS sequence"/>
</dbReference>
<protein>
    <submittedName>
        <fullName evidence="1">Uncharacterized protein</fullName>
    </submittedName>
</protein>
<name>A0A7C9PH46_9BURK</name>
<comment type="caution">
    <text evidence="1">The sequence shown here is derived from an EMBL/GenBank/DDBJ whole genome shotgun (WGS) entry which is preliminary data.</text>
</comment>
<reference evidence="1 2" key="1">
    <citation type="submission" date="2020-02" db="EMBL/GenBank/DDBJ databases">
        <title>Ideonella bacterium strain TBM-1.</title>
        <authorList>
            <person name="Chen W.-M."/>
        </authorList>
    </citation>
    <scope>NUCLEOTIDE SEQUENCE [LARGE SCALE GENOMIC DNA]</scope>
    <source>
        <strain evidence="1 2">TBM-1</strain>
    </source>
</reference>
<dbReference type="PANTHER" id="PTHR35609">
    <property type="entry name" value="MACRO DOMAIN-CONTAINING PROTEIN"/>
    <property type="match status" value="1"/>
</dbReference>
<sequence>MPTAHGNWFTQLTGWAESDYASTQARLLNQVEDGRWLRHAGTGRRVDMGVLRLPTLQQLRQEMAAAGHPPAPRPLRVTVQRGDAISLHQDPTLAGALIQAASQFNLLEMTGPERTPEHGITAYLHDPTQGPACAMACGGGTVWRNYLVPLDDFGDLRTPESDDAPRGCRGQTQAQQLDALAGLHAALQQVQDRPGAAPGPRLWTLRNGYALFGPGQVQAVAELLRRFDEPALDRLRGALAIGWHQHLDVTALPLPWPATLPQVCQAYCSALPVAYNRRADATLADWEPLARLVLDASYEATLRAATLQARAGGSATVVLTLVGGGVFGNPRPWILAAIDRALQAVAGEGLDVRINSFGPPPQDLLDLVGRWQRH</sequence>
<dbReference type="RefSeq" id="WP_163457649.1">
    <property type="nucleotide sequence ID" value="NZ_JAAGOH010000012.1"/>
</dbReference>
<dbReference type="AlphaFoldDB" id="A0A7C9PH46"/>
<organism evidence="1 2">
    <name type="scientific">Ideonella livida</name>
    <dbReference type="NCBI Taxonomy" id="2707176"/>
    <lineage>
        <taxon>Bacteria</taxon>
        <taxon>Pseudomonadati</taxon>
        <taxon>Pseudomonadota</taxon>
        <taxon>Betaproteobacteria</taxon>
        <taxon>Burkholderiales</taxon>
        <taxon>Sphaerotilaceae</taxon>
        <taxon>Ideonella</taxon>
    </lineage>
</organism>
<proteinExistence type="predicted"/>
<keyword evidence="2" id="KW-1185">Reference proteome</keyword>